<reference evidence="1 2" key="1">
    <citation type="journal article" date="2014" name="Nat. Commun.">
        <title>Molecular traces of alternative social organization in a termite genome.</title>
        <authorList>
            <person name="Terrapon N."/>
            <person name="Li C."/>
            <person name="Robertson H.M."/>
            <person name="Ji L."/>
            <person name="Meng X."/>
            <person name="Booth W."/>
            <person name="Chen Z."/>
            <person name="Childers C.P."/>
            <person name="Glastad K.M."/>
            <person name="Gokhale K."/>
            <person name="Gowin J."/>
            <person name="Gronenberg W."/>
            <person name="Hermansen R.A."/>
            <person name="Hu H."/>
            <person name="Hunt B.G."/>
            <person name="Huylmans A.K."/>
            <person name="Khalil S.M."/>
            <person name="Mitchell R.D."/>
            <person name="Munoz-Torres M.C."/>
            <person name="Mustard J.A."/>
            <person name="Pan H."/>
            <person name="Reese J.T."/>
            <person name="Scharf M.E."/>
            <person name="Sun F."/>
            <person name="Vogel H."/>
            <person name="Xiao J."/>
            <person name="Yang W."/>
            <person name="Yang Z."/>
            <person name="Yang Z."/>
            <person name="Zhou J."/>
            <person name="Zhu J."/>
            <person name="Brent C.S."/>
            <person name="Elsik C.G."/>
            <person name="Goodisman M.A."/>
            <person name="Liberles D.A."/>
            <person name="Roe R.M."/>
            <person name="Vargo E.L."/>
            <person name="Vilcinskas A."/>
            <person name="Wang J."/>
            <person name="Bornberg-Bauer E."/>
            <person name="Korb J."/>
            <person name="Zhang G."/>
            <person name="Liebig J."/>
        </authorList>
    </citation>
    <scope>NUCLEOTIDE SEQUENCE [LARGE SCALE GENOMIC DNA]</scope>
    <source>
        <tissue evidence="1">Whole organism</tissue>
    </source>
</reference>
<accession>A0A067RS35</accession>
<sequence>MHDTPDIDLDTGEAEKPEVISLDNLTTGGDVVDKMKGEYTAGKKSSRWPLTVFNSLLDTAGIKNSQIIFKNNTEQIVTRRSFLKELMKQLTQRFVYMRGTIPVLSSSIKRNIHKISETNPDNQQTT</sequence>
<evidence type="ECO:0008006" key="3">
    <source>
        <dbReference type="Google" id="ProtNLM"/>
    </source>
</evidence>
<name>A0A067RS35_ZOONE</name>
<protein>
    <recommendedName>
        <fullName evidence="3">PiggyBac transposable element-derived protein domain-containing protein</fullName>
    </recommendedName>
</protein>
<organism evidence="1 2">
    <name type="scientific">Zootermopsis nevadensis</name>
    <name type="common">Dampwood termite</name>
    <dbReference type="NCBI Taxonomy" id="136037"/>
    <lineage>
        <taxon>Eukaryota</taxon>
        <taxon>Metazoa</taxon>
        <taxon>Ecdysozoa</taxon>
        <taxon>Arthropoda</taxon>
        <taxon>Hexapoda</taxon>
        <taxon>Insecta</taxon>
        <taxon>Pterygota</taxon>
        <taxon>Neoptera</taxon>
        <taxon>Polyneoptera</taxon>
        <taxon>Dictyoptera</taxon>
        <taxon>Blattodea</taxon>
        <taxon>Blattoidea</taxon>
        <taxon>Termitoidae</taxon>
        <taxon>Termopsidae</taxon>
        <taxon>Zootermopsis</taxon>
    </lineage>
</organism>
<dbReference type="InParanoid" id="A0A067RS35"/>
<gene>
    <name evidence="1" type="ORF">L798_12169</name>
</gene>
<dbReference type="EMBL" id="KK852456">
    <property type="protein sequence ID" value="KDR23610.1"/>
    <property type="molecule type" value="Genomic_DNA"/>
</dbReference>
<evidence type="ECO:0000313" key="2">
    <source>
        <dbReference type="Proteomes" id="UP000027135"/>
    </source>
</evidence>
<keyword evidence="2" id="KW-1185">Reference proteome</keyword>
<evidence type="ECO:0000313" key="1">
    <source>
        <dbReference type="EMBL" id="KDR23610.1"/>
    </source>
</evidence>
<dbReference type="Proteomes" id="UP000027135">
    <property type="component" value="Unassembled WGS sequence"/>
</dbReference>
<dbReference type="AlphaFoldDB" id="A0A067RS35"/>
<proteinExistence type="predicted"/>